<evidence type="ECO:0000256" key="1">
    <source>
        <dbReference type="SAM" id="MobiDB-lite"/>
    </source>
</evidence>
<dbReference type="WBParaSite" id="jg16366">
    <property type="protein sequence ID" value="jg16366"/>
    <property type="gene ID" value="jg16366"/>
</dbReference>
<name>A0A915D7R5_9BILA</name>
<dbReference type="AlphaFoldDB" id="A0A915D7R5"/>
<feature type="region of interest" description="Disordered" evidence="1">
    <location>
        <begin position="1"/>
        <end position="73"/>
    </location>
</feature>
<sequence>MGKKEKKQSSKKTVSTVSESSADSSEKSTSGKSSNQSSASQSAASSSKPKEHGSNSEAKKKTKESSKLAIDGHGNTVINVYVNGENACLNFVLPDAIKKGLIGSDGVTVDLDEMIKRQNGVKDTDKAVSPNISVKDQKKADGNPK</sequence>
<feature type="compositionally biased region" description="Basic and acidic residues" evidence="1">
    <location>
        <begin position="48"/>
        <end position="66"/>
    </location>
</feature>
<protein>
    <submittedName>
        <fullName evidence="3">Uncharacterized protein</fullName>
    </submittedName>
</protein>
<proteinExistence type="predicted"/>
<keyword evidence="2" id="KW-1185">Reference proteome</keyword>
<feature type="compositionally biased region" description="Basic residues" evidence="1">
    <location>
        <begin position="1"/>
        <end position="10"/>
    </location>
</feature>
<evidence type="ECO:0000313" key="3">
    <source>
        <dbReference type="WBParaSite" id="jg16366"/>
    </source>
</evidence>
<reference evidence="3" key="1">
    <citation type="submission" date="2022-11" db="UniProtKB">
        <authorList>
            <consortium name="WormBaseParasite"/>
        </authorList>
    </citation>
    <scope>IDENTIFICATION</scope>
</reference>
<feature type="compositionally biased region" description="Low complexity" evidence="1">
    <location>
        <begin position="11"/>
        <end position="47"/>
    </location>
</feature>
<feature type="compositionally biased region" description="Basic and acidic residues" evidence="1">
    <location>
        <begin position="135"/>
        <end position="145"/>
    </location>
</feature>
<organism evidence="2 3">
    <name type="scientific">Ditylenchus dipsaci</name>
    <dbReference type="NCBI Taxonomy" id="166011"/>
    <lineage>
        <taxon>Eukaryota</taxon>
        <taxon>Metazoa</taxon>
        <taxon>Ecdysozoa</taxon>
        <taxon>Nematoda</taxon>
        <taxon>Chromadorea</taxon>
        <taxon>Rhabditida</taxon>
        <taxon>Tylenchina</taxon>
        <taxon>Tylenchomorpha</taxon>
        <taxon>Sphaerularioidea</taxon>
        <taxon>Anguinidae</taxon>
        <taxon>Anguininae</taxon>
        <taxon>Ditylenchus</taxon>
    </lineage>
</organism>
<feature type="region of interest" description="Disordered" evidence="1">
    <location>
        <begin position="119"/>
        <end position="145"/>
    </location>
</feature>
<accession>A0A915D7R5</accession>
<dbReference type="Proteomes" id="UP000887574">
    <property type="component" value="Unplaced"/>
</dbReference>
<evidence type="ECO:0000313" key="2">
    <source>
        <dbReference type="Proteomes" id="UP000887574"/>
    </source>
</evidence>